<dbReference type="Gene3D" id="1.20.5.300">
    <property type="match status" value="1"/>
</dbReference>
<evidence type="ECO:0000256" key="1">
    <source>
        <dbReference type="SAM" id="Coils"/>
    </source>
</evidence>
<organism evidence="3 4">
    <name type="scientific">Billgrantia montanilacus</name>
    <dbReference type="NCBI Taxonomy" id="2282305"/>
    <lineage>
        <taxon>Bacteria</taxon>
        <taxon>Pseudomonadati</taxon>
        <taxon>Pseudomonadota</taxon>
        <taxon>Gammaproteobacteria</taxon>
        <taxon>Oceanospirillales</taxon>
        <taxon>Halomonadaceae</taxon>
        <taxon>Billgrantia</taxon>
    </lineage>
</organism>
<dbReference type="AlphaFoldDB" id="A0A368TXS4"/>
<dbReference type="EMBL" id="QPII01000007">
    <property type="protein sequence ID" value="RCV89166.1"/>
    <property type="molecule type" value="Genomic_DNA"/>
</dbReference>
<evidence type="ECO:0000313" key="3">
    <source>
        <dbReference type="EMBL" id="RCV89166.1"/>
    </source>
</evidence>
<dbReference type="Pfam" id="PF04102">
    <property type="entry name" value="SlyX"/>
    <property type="match status" value="1"/>
</dbReference>
<evidence type="ECO:0008006" key="5">
    <source>
        <dbReference type="Google" id="ProtNLM"/>
    </source>
</evidence>
<sequence length="107" mass="12339">MTRRHTATSPDEGVTMNRDTQRNDSSMSPDQTSAWLLSRLEALESRIAHQEHWLDTLDEAVAAQEKRLMQLERINSVMQQKLRDQQQALQEIDMAAPSPQDEVPPHY</sequence>
<feature type="compositionally biased region" description="Polar residues" evidence="2">
    <location>
        <begin position="23"/>
        <end position="32"/>
    </location>
</feature>
<evidence type="ECO:0000256" key="2">
    <source>
        <dbReference type="SAM" id="MobiDB-lite"/>
    </source>
</evidence>
<reference evidence="3 4" key="1">
    <citation type="submission" date="2018-07" db="EMBL/GenBank/DDBJ databases">
        <title>Halomonas montanilacus sp. nov., isolated from Lake Pengyan on Tibetan Plateau.</title>
        <authorList>
            <person name="Lu H."/>
            <person name="Xing P."/>
            <person name="Wu Q."/>
        </authorList>
    </citation>
    <scope>NUCLEOTIDE SEQUENCE [LARGE SCALE GENOMIC DNA]</scope>
    <source>
        <strain evidence="3 4">PYC7W</strain>
    </source>
</reference>
<name>A0A368TXS4_9GAMM</name>
<dbReference type="InterPro" id="IPR007236">
    <property type="entry name" value="SlyX"/>
</dbReference>
<dbReference type="Proteomes" id="UP000252405">
    <property type="component" value="Unassembled WGS sequence"/>
</dbReference>
<keyword evidence="4" id="KW-1185">Reference proteome</keyword>
<feature type="coiled-coil region" evidence="1">
    <location>
        <begin position="54"/>
        <end position="88"/>
    </location>
</feature>
<feature type="region of interest" description="Disordered" evidence="2">
    <location>
        <begin position="1"/>
        <end position="32"/>
    </location>
</feature>
<proteinExistence type="predicted"/>
<keyword evidence="1" id="KW-0175">Coiled coil</keyword>
<dbReference type="OrthoDB" id="6183310at2"/>
<accession>A0A368TXS4</accession>
<gene>
    <name evidence="3" type="ORF">DU505_11455</name>
</gene>
<comment type="caution">
    <text evidence="3">The sequence shown here is derived from an EMBL/GenBank/DDBJ whole genome shotgun (WGS) entry which is preliminary data.</text>
</comment>
<evidence type="ECO:0000313" key="4">
    <source>
        <dbReference type="Proteomes" id="UP000252405"/>
    </source>
</evidence>
<protein>
    <recommendedName>
        <fullName evidence="5">SlyX family protein</fullName>
    </recommendedName>
</protein>